<evidence type="ECO:0000313" key="2">
    <source>
        <dbReference type="Proteomes" id="UP000095472"/>
    </source>
</evidence>
<protein>
    <submittedName>
        <fullName evidence="1">Uncharacterized protein</fullName>
    </submittedName>
</protein>
<name>A0ACD5H288_9CYAN</name>
<dbReference type="Proteomes" id="UP000095472">
    <property type="component" value="Chromosome"/>
</dbReference>
<keyword evidence="2" id="KW-1185">Reference proteome</keyword>
<proteinExistence type="predicted"/>
<accession>A0ACD5H288</accession>
<gene>
    <name evidence="1" type="ORF">BH720_016620</name>
</gene>
<dbReference type="EMBL" id="CP182909">
    <property type="protein sequence ID" value="XPM67172.1"/>
    <property type="molecule type" value="Genomic_DNA"/>
</dbReference>
<sequence length="43" mass="4944">MFTHPDIPERVNIQSVKGNAKSYQVRQFLTLVEINNLGLEEDV</sequence>
<organism evidence="1 2">
    <name type="scientific">Desertifilum tharense IPPAS B-1220</name>
    <dbReference type="NCBI Taxonomy" id="1781255"/>
    <lineage>
        <taxon>Bacteria</taxon>
        <taxon>Bacillati</taxon>
        <taxon>Cyanobacteriota</taxon>
        <taxon>Cyanophyceae</taxon>
        <taxon>Desertifilales</taxon>
        <taxon>Desertifilaceae</taxon>
        <taxon>Desertifilum</taxon>
    </lineage>
</organism>
<evidence type="ECO:0000313" key="1">
    <source>
        <dbReference type="EMBL" id="XPM67172.1"/>
    </source>
</evidence>
<reference evidence="1 2" key="1">
    <citation type="journal article" date="2016" name="Genome Announc.">
        <title>Draft Genome Sequence of the Thermotolerant Cyanobacterium Desertifilum sp. IPPAS B-1220.</title>
        <authorList>
            <person name="Mironov K.S."/>
            <person name="Sinetova M.A."/>
            <person name="Bolatkhan K."/>
            <person name="Zayadan B.K."/>
            <person name="Ustinova V.V."/>
            <person name="Kupriyanova E.V."/>
            <person name="Skrypnik A.N."/>
            <person name="Gogoleva N.E."/>
            <person name="Gogolev Y.V."/>
            <person name="Los D.A."/>
        </authorList>
    </citation>
    <scope>NUCLEOTIDE SEQUENCE [LARGE SCALE GENOMIC DNA]</scope>
    <source>
        <strain evidence="1 2">IPPAS B-1220</strain>
    </source>
</reference>